<feature type="domain" description="Rhodanese" evidence="2">
    <location>
        <begin position="172"/>
        <end position="284"/>
    </location>
</feature>
<organism evidence="3">
    <name type="scientific">bioreactor metagenome</name>
    <dbReference type="NCBI Taxonomy" id="1076179"/>
    <lineage>
        <taxon>unclassified sequences</taxon>
        <taxon>metagenomes</taxon>
        <taxon>ecological metagenomes</taxon>
    </lineage>
</organism>
<evidence type="ECO:0000313" key="3">
    <source>
        <dbReference type="EMBL" id="MPL78602.1"/>
    </source>
</evidence>
<dbReference type="Pfam" id="PF00581">
    <property type="entry name" value="Rhodanese"/>
    <property type="match status" value="2"/>
</dbReference>
<feature type="domain" description="Rhodanese" evidence="2">
    <location>
        <begin position="36"/>
        <end position="146"/>
    </location>
</feature>
<dbReference type="InterPro" id="IPR001307">
    <property type="entry name" value="Thiosulphate_STrfase_CS"/>
</dbReference>
<reference evidence="3" key="1">
    <citation type="submission" date="2019-08" db="EMBL/GenBank/DDBJ databases">
        <authorList>
            <person name="Kucharzyk K."/>
            <person name="Murdoch R.W."/>
            <person name="Higgins S."/>
            <person name="Loffler F."/>
        </authorList>
    </citation>
    <scope>NUCLEOTIDE SEQUENCE</scope>
</reference>
<dbReference type="EMBL" id="VSSQ01000118">
    <property type="protein sequence ID" value="MPL78602.1"/>
    <property type="molecule type" value="Genomic_DNA"/>
</dbReference>
<dbReference type="PROSITE" id="PS00380">
    <property type="entry name" value="RHODANESE_1"/>
    <property type="match status" value="1"/>
</dbReference>
<dbReference type="PANTHER" id="PTHR43855">
    <property type="entry name" value="THIOSULFATE SULFURTRANSFERASE"/>
    <property type="match status" value="1"/>
</dbReference>
<evidence type="ECO:0000259" key="2">
    <source>
        <dbReference type="PROSITE" id="PS50206"/>
    </source>
</evidence>
<protein>
    <submittedName>
        <fullName evidence="3">Putative thiosulfate sulfurtransferase</fullName>
        <ecNumber evidence="3">2.8.1.1</ecNumber>
    </submittedName>
</protein>
<name>A0A644UID2_9ZZZZ</name>
<keyword evidence="3" id="KW-0808">Transferase</keyword>
<dbReference type="SUPFAM" id="SSF52821">
    <property type="entry name" value="Rhodanese/Cell cycle control phosphatase"/>
    <property type="match status" value="2"/>
</dbReference>
<proteinExistence type="predicted"/>
<sequence length="291" mass="31518">MKKGILILLMIALVSPLFAREIDAIVTADWLEANLSNPRLAVVDVRKVEDYKTGHIPGAISLLGSVFYVPAKGLSNELPFMDDLSDALADAGIGADSLVVVVETDGSRFSWATRVAWTLAYAGLDNVAVLSGGQAAWVKAAKPITTEVVKKAKTKFSAMPRAKYLALKADVLAAKGQVIDARAYDTYFGLAKQSFVAQAGHLPGAYSLPFSWITNAEGLVKSKDELSKYVAALGLDPAAETIVYCDSGVLCTSWWWIMKEYMGWANVRSYDGSSQEITADPSVKYQPLVWR</sequence>
<dbReference type="AlphaFoldDB" id="A0A644UID2"/>
<accession>A0A644UID2</accession>
<keyword evidence="1" id="KW-0677">Repeat</keyword>
<dbReference type="PANTHER" id="PTHR43855:SF1">
    <property type="entry name" value="THIOSULFATE SULFURTRANSFERASE"/>
    <property type="match status" value="1"/>
</dbReference>
<gene>
    <name evidence="3" type="ORF">SDC9_24471</name>
</gene>
<evidence type="ECO:0000256" key="1">
    <source>
        <dbReference type="ARBA" id="ARBA00022737"/>
    </source>
</evidence>
<dbReference type="Gene3D" id="3.40.250.10">
    <property type="entry name" value="Rhodanese-like domain"/>
    <property type="match status" value="2"/>
</dbReference>
<dbReference type="GO" id="GO:0004792">
    <property type="term" value="F:thiosulfate-cyanide sulfurtransferase activity"/>
    <property type="evidence" value="ECO:0007669"/>
    <property type="project" value="UniProtKB-EC"/>
</dbReference>
<comment type="caution">
    <text evidence="3">The sequence shown here is derived from an EMBL/GenBank/DDBJ whole genome shotgun (WGS) entry which is preliminary data.</text>
</comment>
<dbReference type="CDD" id="cd01448">
    <property type="entry name" value="TST_Repeat_1"/>
    <property type="match status" value="1"/>
</dbReference>
<dbReference type="PROSITE" id="PS50206">
    <property type="entry name" value="RHODANESE_3"/>
    <property type="match status" value="2"/>
</dbReference>
<dbReference type="SMART" id="SM00450">
    <property type="entry name" value="RHOD"/>
    <property type="match status" value="2"/>
</dbReference>
<dbReference type="InterPro" id="IPR036873">
    <property type="entry name" value="Rhodanese-like_dom_sf"/>
</dbReference>
<dbReference type="EC" id="2.8.1.1" evidence="3"/>
<dbReference type="InterPro" id="IPR001763">
    <property type="entry name" value="Rhodanese-like_dom"/>
</dbReference>
<dbReference type="InterPro" id="IPR051126">
    <property type="entry name" value="Thiosulfate_sulfurtransferase"/>
</dbReference>